<dbReference type="Proteomes" id="UP000324897">
    <property type="component" value="Chromosome 2"/>
</dbReference>
<proteinExistence type="predicted"/>
<evidence type="ECO:0000313" key="1">
    <source>
        <dbReference type="EMBL" id="TVU24245.1"/>
    </source>
</evidence>
<accession>A0A5J9ULE6</accession>
<organism evidence="1 2">
    <name type="scientific">Eragrostis curvula</name>
    <name type="common">weeping love grass</name>
    <dbReference type="NCBI Taxonomy" id="38414"/>
    <lineage>
        <taxon>Eukaryota</taxon>
        <taxon>Viridiplantae</taxon>
        <taxon>Streptophyta</taxon>
        <taxon>Embryophyta</taxon>
        <taxon>Tracheophyta</taxon>
        <taxon>Spermatophyta</taxon>
        <taxon>Magnoliopsida</taxon>
        <taxon>Liliopsida</taxon>
        <taxon>Poales</taxon>
        <taxon>Poaceae</taxon>
        <taxon>PACMAD clade</taxon>
        <taxon>Chloridoideae</taxon>
        <taxon>Eragrostideae</taxon>
        <taxon>Eragrostidinae</taxon>
        <taxon>Eragrostis</taxon>
    </lineage>
</organism>
<evidence type="ECO:0000313" key="2">
    <source>
        <dbReference type="Proteomes" id="UP000324897"/>
    </source>
</evidence>
<dbReference type="Gramene" id="TVU24245">
    <property type="protein sequence ID" value="TVU24245"/>
    <property type="gene ID" value="EJB05_26666"/>
</dbReference>
<gene>
    <name evidence="1" type="ORF">EJB05_26666</name>
</gene>
<sequence>MEQVIRAPAQLDRGTRCYLVMLLLVRWFISYHNSLEKRGKGLRLTAKISLLSEVDRATPVDNQRRRVVLRLRGSERIVRKPDRRLFAM</sequence>
<feature type="non-terminal residue" evidence="1">
    <location>
        <position position="1"/>
    </location>
</feature>
<keyword evidence="2" id="KW-1185">Reference proteome</keyword>
<dbReference type="AlphaFoldDB" id="A0A5J9ULE6"/>
<name>A0A5J9ULE6_9POAL</name>
<dbReference type="EMBL" id="RWGY01000013">
    <property type="protein sequence ID" value="TVU24245.1"/>
    <property type="molecule type" value="Genomic_DNA"/>
</dbReference>
<protein>
    <submittedName>
        <fullName evidence="1">Uncharacterized protein</fullName>
    </submittedName>
</protein>
<reference evidence="1 2" key="1">
    <citation type="journal article" date="2019" name="Sci. Rep.">
        <title>A high-quality genome of Eragrostis curvula grass provides insights into Poaceae evolution and supports new strategies to enhance forage quality.</title>
        <authorList>
            <person name="Carballo J."/>
            <person name="Santos B.A.C.M."/>
            <person name="Zappacosta D."/>
            <person name="Garbus I."/>
            <person name="Selva J.P."/>
            <person name="Gallo C.A."/>
            <person name="Diaz A."/>
            <person name="Albertini E."/>
            <person name="Caccamo M."/>
            <person name="Echenique V."/>
        </authorList>
    </citation>
    <scope>NUCLEOTIDE SEQUENCE [LARGE SCALE GENOMIC DNA]</scope>
    <source>
        <strain evidence="2">cv. Victoria</strain>
        <tissue evidence="1">Leaf</tissue>
    </source>
</reference>
<comment type="caution">
    <text evidence="1">The sequence shown here is derived from an EMBL/GenBank/DDBJ whole genome shotgun (WGS) entry which is preliminary data.</text>
</comment>